<dbReference type="SUPFAM" id="SSF57701">
    <property type="entry name" value="Zn2/Cys6 DNA-binding domain"/>
    <property type="match status" value="1"/>
</dbReference>
<gene>
    <name evidence="7 9" type="ORF">BDZ99DRAFT_459072</name>
</gene>
<dbReference type="GeneID" id="54459966"/>
<reference evidence="9" key="3">
    <citation type="submission" date="2025-04" db="UniProtKB">
        <authorList>
            <consortium name="RefSeq"/>
        </authorList>
    </citation>
    <scope>IDENTIFICATION</scope>
    <source>
        <strain evidence="9">CBS 304.34</strain>
    </source>
</reference>
<keyword evidence="3" id="KW-0805">Transcription regulation</keyword>
<dbReference type="OrthoDB" id="5423818at2759"/>
<dbReference type="InterPro" id="IPR036864">
    <property type="entry name" value="Zn2-C6_fun-type_DNA-bd_sf"/>
</dbReference>
<dbReference type="Gene3D" id="4.10.240.10">
    <property type="entry name" value="Zn(2)-C6 fungal-type DNA-binding domain"/>
    <property type="match status" value="1"/>
</dbReference>
<keyword evidence="8" id="KW-1185">Reference proteome</keyword>
<dbReference type="PANTHER" id="PTHR47660">
    <property type="entry name" value="TRANSCRIPTION FACTOR WITH C2H2 AND ZN(2)-CYS(6) DNA BINDING DOMAIN (EUROFUNG)-RELATED-RELATED"/>
    <property type="match status" value="1"/>
</dbReference>
<dbReference type="CDD" id="cd00067">
    <property type="entry name" value="GAL4"/>
    <property type="match status" value="1"/>
</dbReference>
<keyword evidence="5" id="KW-0539">Nucleus</keyword>
<dbReference type="InterPro" id="IPR001138">
    <property type="entry name" value="Zn2Cys6_DnaBD"/>
</dbReference>
<evidence type="ECO:0000259" key="6">
    <source>
        <dbReference type="PROSITE" id="PS50048"/>
    </source>
</evidence>
<dbReference type="GO" id="GO:0008270">
    <property type="term" value="F:zinc ion binding"/>
    <property type="evidence" value="ECO:0007669"/>
    <property type="project" value="InterPro"/>
</dbReference>
<keyword evidence="1" id="KW-0479">Metal-binding</keyword>
<dbReference type="Proteomes" id="UP000504636">
    <property type="component" value="Unplaced"/>
</dbReference>
<evidence type="ECO:0000256" key="1">
    <source>
        <dbReference type="ARBA" id="ARBA00022723"/>
    </source>
</evidence>
<evidence type="ECO:0000256" key="5">
    <source>
        <dbReference type="ARBA" id="ARBA00023242"/>
    </source>
</evidence>
<evidence type="ECO:0000313" key="9">
    <source>
        <dbReference type="RefSeq" id="XP_033582097.1"/>
    </source>
</evidence>
<dbReference type="EMBL" id="MU003694">
    <property type="protein sequence ID" value="KAF2815133.1"/>
    <property type="molecule type" value="Genomic_DNA"/>
</dbReference>
<evidence type="ECO:0000256" key="4">
    <source>
        <dbReference type="ARBA" id="ARBA00023163"/>
    </source>
</evidence>
<keyword evidence="2" id="KW-0862">Zinc</keyword>
<dbReference type="RefSeq" id="XP_033582097.1">
    <property type="nucleotide sequence ID" value="XM_033719073.1"/>
</dbReference>
<reference evidence="9" key="2">
    <citation type="submission" date="2020-04" db="EMBL/GenBank/DDBJ databases">
        <authorList>
            <consortium name="NCBI Genome Project"/>
        </authorList>
    </citation>
    <scope>NUCLEOTIDE SEQUENCE</scope>
    <source>
        <strain evidence="9">CBS 304.34</strain>
    </source>
</reference>
<evidence type="ECO:0000313" key="7">
    <source>
        <dbReference type="EMBL" id="KAF2815133.1"/>
    </source>
</evidence>
<evidence type="ECO:0000256" key="2">
    <source>
        <dbReference type="ARBA" id="ARBA00022833"/>
    </source>
</evidence>
<dbReference type="GO" id="GO:0000981">
    <property type="term" value="F:DNA-binding transcription factor activity, RNA polymerase II-specific"/>
    <property type="evidence" value="ECO:0007669"/>
    <property type="project" value="InterPro"/>
</dbReference>
<sequence length="475" mass="53168">MEEPVSRRNALHCPVCKKLYANGTNSRAKSKHISYCRKKYQSGPLPRRKACDECARSKVRCSSDPGGCSRCASRGVSCTYQGTLNGQNITGVPLVDIPPQSSNDFRPGLDSPSIGTEETPGNSYLSPTTFTWDNDIFRPEWSYVSDLTTDLGEGYPVGSHVDASSISGELQSASNAITFSEQSLQASSSIPASLAYRDPSSLFERRKFSEPEHELTSDLALHILRSYPYMIANQDSVPPFIHPKYRYLSESDTACPSPLDAALKLAKMLLHGRRMNKSLIWGLIRIEQERLLNEHPNFSKWEVLEALQSLVVYILLRIIEGRHDYTNFSTQLLASIKAICTHITTKFGNLISSDELTGQMILWKDWVFLESRRRTATAVLIINSIIHAQITTPSPTMPKYSCSPAPSPMMLWNAENEMDWTVDYAEHLHKNAVHGMLRNGDLVELKEAAGKQHDRWYAYADSFGLLVTLVSNMVI</sequence>
<reference evidence="7 9" key="1">
    <citation type="journal article" date="2020" name="Stud. Mycol.">
        <title>101 Dothideomycetes genomes: a test case for predicting lifestyles and emergence of pathogens.</title>
        <authorList>
            <person name="Haridas S."/>
            <person name="Albert R."/>
            <person name="Binder M."/>
            <person name="Bloem J."/>
            <person name="Labutti K."/>
            <person name="Salamov A."/>
            <person name="Andreopoulos B."/>
            <person name="Baker S."/>
            <person name="Barry K."/>
            <person name="Bills G."/>
            <person name="Bluhm B."/>
            <person name="Cannon C."/>
            <person name="Castanera R."/>
            <person name="Culley D."/>
            <person name="Daum C."/>
            <person name="Ezra D."/>
            <person name="Gonzalez J."/>
            <person name="Henrissat B."/>
            <person name="Kuo A."/>
            <person name="Liang C."/>
            <person name="Lipzen A."/>
            <person name="Lutzoni F."/>
            <person name="Magnuson J."/>
            <person name="Mondo S."/>
            <person name="Nolan M."/>
            <person name="Ohm R."/>
            <person name="Pangilinan J."/>
            <person name="Park H.-J."/>
            <person name="Ramirez L."/>
            <person name="Alfaro M."/>
            <person name="Sun H."/>
            <person name="Tritt A."/>
            <person name="Yoshinaga Y."/>
            <person name="Zwiers L.-H."/>
            <person name="Turgeon B."/>
            <person name="Goodwin S."/>
            <person name="Spatafora J."/>
            <person name="Crous P."/>
            <person name="Grigoriev I."/>
        </authorList>
    </citation>
    <scope>NUCLEOTIDE SEQUENCE</scope>
    <source>
        <strain evidence="7 9">CBS 304.34</strain>
    </source>
</reference>
<dbReference type="Pfam" id="PF00172">
    <property type="entry name" value="Zn_clus"/>
    <property type="match status" value="1"/>
</dbReference>
<dbReference type="PROSITE" id="PS00463">
    <property type="entry name" value="ZN2_CY6_FUNGAL_1"/>
    <property type="match status" value="1"/>
</dbReference>
<name>A0A6A6Z384_9PEZI</name>
<evidence type="ECO:0000313" key="8">
    <source>
        <dbReference type="Proteomes" id="UP000504636"/>
    </source>
</evidence>
<proteinExistence type="predicted"/>
<accession>A0A6A6Z384</accession>
<keyword evidence="4" id="KW-0804">Transcription</keyword>
<dbReference type="AlphaFoldDB" id="A0A6A6Z384"/>
<protein>
    <recommendedName>
        <fullName evidence="6">Zn(2)-C6 fungal-type domain-containing protein</fullName>
    </recommendedName>
</protein>
<evidence type="ECO:0000256" key="3">
    <source>
        <dbReference type="ARBA" id="ARBA00023015"/>
    </source>
</evidence>
<feature type="domain" description="Zn(2)-C6 fungal-type" evidence="6">
    <location>
        <begin position="50"/>
        <end position="80"/>
    </location>
</feature>
<organism evidence="7">
    <name type="scientific">Mytilinidion resinicola</name>
    <dbReference type="NCBI Taxonomy" id="574789"/>
    <lineage>
        <taxon>Eukaryota</taxon>
        <taxon>Fungi</taxon>
        <taxon>Dikarya</taxon>
        <taxon>Ascomycota</taxon>
        <taxon>Pezizomycotina</taxon>
        <taxon>Dothideomycetes</taxon>
        <taxon>Pleosporomycetidae</taxon>
        <taxon>Mytilinidiales</taxon>
        <taxon>Mytilinidiaceae</taxon>
        <taxon>Mytilinidion</taxon>
    </lineage>
</organism>
<dbReference type="SMART" id="SM00066">
    <property type="entry name" value="GAL4"/>
    <property type="match status" value="1"/>
</dbReference>
<dbReference type="PANTHER" id="PTHR47660:SF3">
    <property type="entry name" value="FINGER DOMAIN PROTEIN, PUTATIVE (AFU_ORTHOLOGUE AFUA_4G03310)-RELATED"/>
    <property type="match status" value="1"/>
</dbReference>
<dbReference type="PROSITE" id="PS50048">
    <property type="entry name" value="ZN2_CY6_FUNGAL_2"/>
    <property type="match status" value="1"/>
</dbReference>